<dbReference type="CDD" id="cd10952">
    <property type="entry name" value="CE4_MrCDA_like"/>
    <property type="match status" value="1"/>
</dbReference>
<evidence type="ECO:0000256" key="23">
    <source>
        <dbReference type="SAM" id="SignalP"/>
    </source>
</evidence>
<dbReference type="GO" id="GO:0046872">
    <property type="term" value="F:metal ion binding"/>
    <property type="evidence" value="ECO:0007669"/>
    <property type="project" value="UniProtKB-KW"/>
</dbReference>
<comment type="cofactor">
    <cofactor evidence="1">
        <name>Co(2+)</name>
        <dbReference type="ChEBI" id="CHEBI:48828"/>
    </cofactor>
</comment>
<organism evidence="25 26">
    <name type="scientific">Collybia nuda</name>
    <dbReference type="NCBI Taxonomy" id="64659"/>
    <lineage>
        <taxon>Eukaryota</taxon>
        <taxon>Fungi</taxon>
        <taxon>Dikarya</taxon>
        <taxon>Basidiomycota</taxon>
        <taxon>Agaricomycotina</taxon>
        <taxon>Agaricomycetes</taxon>
        <taxon>Agaricomycetidae</taxon>
        <taxon>Agaricales</taxon>
        <taxon>Tricholomatineae</taxon>
        <taxon>Clitocybaceae</taxon>
        <taxon>Collybia</taxon>
    </lineage>
</organism>
<feature type="signal peptide" evidence="23">
    <location>
        <begin position="1"/>
        <end position="19"/>
    </location>
</feature>
<keyword evidence="6" id="KW-0134">Cell wall</keyword>
<keyword evidence="15" id="KW-0119">Carbohydrate metabolism</keyword>
<evidence type="ECO:0000256" key="19">
    <source>
        <dbReference type="ARBA" id="ARBA00023326"/>
    </source>
</evidence>
<keyword evidence="5" id="KW-1003">Cell membrane</keyword>
<dbReference type="AlphaFoldDB" id="A0A9P6CHZ3"/>
<evidence type="ECO:0000256" key="5">
    <source>
        <dbReference type="ARBA" id="ARBA00022475"/>
    </source>
</evidence>
<dbReference type="PANTHER" id="PTHR10587:SF98">
    <property type="entry name" value="CHITIN DEACETYLASE"/>
    <property type="match status" value="1"/>
</dbReference>
<dbReference type="GO" id="GO:0004099">
    <property type="term" value="F:chitin deacetylase activity"/>
    <property type="evidence" value="ECO:0007669"/>
    <property type="project" value="UniProtKB-EC"/>
</dbReference>
<evidence type="ECO:0000256" key="2">
    <source>
        <dbReference type="ARBA" id="ARBA00004191"/>
    </source>
</evidence>
<accession>A0A9P6CHZ3</accession>
<keyword evidence="26" id="KW-1185">Reference proteome</keyword>
<dbReference type="InterPro" id="IPR050248">
    <property type="entry name" value="Polysacc_deacetylase_ArnD"/>
</dbReference>
<sequence>MRLAIISTLGALLVLGTNAQDRTSEAGEAAIKDGVAECAPYSYPPVFAKISSFPTIWQPATIVPNDTNAQAKWSSIMGNVPTNIPTKGTITGDFSNFTPTYSPSDSDCWWTFHQCVTPKLAGLPMDIADVPEPNTLGYGFDDGPNCSHNAFYDYLMSQNQKATMFFIGSNVLDWPLEAQRGVADGHEICVHTWSHRYMTALKSEDAFAELYYTIKLVTGVTPTCWRPPFGDVDDRIRAIANGLGLRTIIWRFDSNDWKANTGNITAADVDTNYQNLISTAKTGGFNEAGAIMLTHEINNFTMAEAIKFYPQLKDAFKYIVPVGVAMNKTQPYVESNYTLPTFEQYISGMTTANGSTTGKSNQSNGVTKISLFWSAGMATIVFGLAILCQASI</sequence>
<dbReference type="Pfam" id="PF01522">
    <property type="entry name" value="Polysacc_deac_1"/>
    <property type="match status" value="1"/>
</dbReference>
<evidence type="ECO:0000313" key="25">
    <source>
        <dbReference type="EMBL" id="KAF9466747.1"/>
    </source>
</evidence>
<comment type="caution">
    <text evidence="25">The sequence shown here is derived from an EMBL/GenBank/DDBJ whole genome shotgun (WGS) entry which is preliminary data.</text>
</comment>
<evidence type="ECO:0000256" key="15">
    <source>
        <dbReference type="ARBA" id="ARBA00023277"/>
    </source>
</evidence>
<evidence type="ECO:0000256" key="8">
    <source>
        <dbReference type="ARBA" id="ARBA00022622"/>
    </source>
</evidence>
<dbReference type="EMBL" id="MU150240">
    <property type="protein sequence ID" value="KAF9466747.1"/>
    <property type="molecule type" value="Genomic_DNA"/>
</dbReference>
<keyword evidence="14" id="KW-0325">Glycoprotein</keyword>
<reference evidence="25" key="1">
    <citation type="submission" date="2020-11" db="EMBL/GenBank/DDBJ databases">
        <authorList>
            <consortium name="DOE Joint Genome Institute"/>
            <person name="Ahrendt S."/>
            <person name="Riley R."/>
            <person name="Andreopoulos W."/>
            <person name="Labutti K."/>
            <person name="Pangilinan J."/>
            <person name="Ruiz-Duenas F.J."/>
            <person name="Barrasa J.M."/>
            <person name="Sanchez-Garcia M."/>
            <person name="Camarero S."/>
            <person name="Miyauchi S."/>
            <person name="Serrano A."/>
            <person name="Linde D."/>
            <person name="Babiker R."/>
            <person name="Drula E."/>
            <person name="Ayuso-Fernandez I."/>
            <person name="Pacheco R."/>
            <person name="Padilla G."/>
            <person name="Ferreira P."/>
            <person name="Barriuso J."/>
            <person name="Kellner H."/>
            <person name="Castanera R."/>
            <person name="Alfaro M."/>
            <person name="Ramirez L."/>
            <person name="Pisabarro A.G."/>
            <person name="Kuo A."/>
            <person name="Tritt A."/>
            <person name="Lipzen A."/>
            <person name="He G."/>
            <person name="Yan M."/>
            <person name="Ng V."/>
            <person name="Cullen D."/>
            <person name="Martin F."/>
            <person name="Rosso M.-N."/>
            <person name="Henrissat B."/>
            <person name="Hibbett D."/>
            <person name="Martinez A.T."/>
            <person name="Grigoriev I.V."/>
        </authorList>
    </citation>
    <scope>NUCLEOTIDE SEQUENCE</scope>
    <source>
        <strain evidence="25">CBS 247.69</strain>
    </source>
</reference>
<dbReference type="Proteomes" id="UP000807353">
    <property type="component" value="Unassembled WGS sequence"/>
</dbReference>
<feature type="domain" description="NodB homology" evidence="24">
    <location>
        <begin position="134"/>
        <end position="321"/>
    </location>
</feature>
<dbReference type="GO" id="GO:0000272">
    <property type="term" value="P:polysaccharide catabolic process"/>
    <property type="evidence" value="ECO:0007669"/>
    <property type="project" value="UniProtKB-KW"/>
</dbReference>
<keyword evidence="19" id="KW-0624">Polysaccharide degradation</keyword>
<keyword evidence="8" id="KW-0336">GPI-anchor</keyword>
<evidence type="ECO:0000256" key="17">
    <source>
        <dbReference type="ARBA" id="ARBA00023288"/>
    </source>
</evidence>
<keyword evidence="9" id="KW-0479">Metal-binding</keyword>
<comment type="similarity">
    <text evidence="4">Belongs to the polysaccharide deacetylase family.</text>
</comment>
<dbReference type="OrthoDB" id="407355at2759"/>
<dbReference type="GO" id="GO:0005886">
    <property type="term" value="C:plasma membrane"/>
    <property type="evidence" value="ECO:0007669"/>
    <property type="project" value="UniProtKB-SubCell"/>
</dbReference>
<dbReference type="GO" id="GO:0006032">
    <property type="term" value="P:chitin catabolic process"/>
    <property type="evidence" value="ECO:0007669"/>
    <property type="project" value="UniProtKB-KW"/>
</dbReference>
<evidence type="ECO:0000256" key="11">
    <source>
        <dbReference type="ARBA" id="ARBA00022801"/>
    </source>
</evidence>
<evidence type="ECO:0000256" key="7">
    <source>
        <dbReference type="ARBA" id="ARBA00022525"/>
    </source>
</evidence>
<dbReference type="Gene3D" id="3.20.20.370">
    <property type="entry name" value="Glycoside hydrolase/deacetylase"/>
    <property type="match status" value="1"/>
</dbReference>
<proteinExistence type="inferred from homology"/>
<gene>
    <name evidence="25" type="ORF">BDZ94DRAFT_1250672</name>
</gene>
<evidence type="ECO:0000256" key="10">
    <source>
        <dbReference type="ARBA" id="ARBA00022729"/>
    </source>
</evidence>
<evidence type="ECO:0000256" key="13">
    <source>
        <dbReference type="ARBA" id="ARBA00023136"/>
    </source>
</evidence>
<evidence type="ECO:0000256" key="22">
    <source>
        <dbReference type="SAM" id="Phobius"/>
    </source>
</evidence>
<evidence type="ECO:0000256" key="6">
    <source>
        <dbReference type="ARBA" id="ARBA00022512"/>
    </source>
</evidence>
<evidence type="ECO:0000256" key="4">
    <source>
        <dbReference type="ARBA" id="ARBA00010973"/>
    </source>
</evidence>
<dbReference type="FunFam" id="3.20.20.370:FF:000004">
    <property type="entry name" value="Related to Chitin deacetylase"/>
    <property type="match status" value="1"/>
</dbReference>
<keyword evidence="22" id="KW-0812">Transmembrane</keyword>
<evidence type="ECO:0000256" key="12">
    <source>
        <dbReference type="ARBA" id="ARBA00023024"/>
    </source>
</evidence>
<keyword evidence="18" id="KW-0961">Cell wall biogenesis/degradation</keyword>
<dbReference type="GO" id="GO:0009272">
    <property type="term" value="P:fungal-type cell wall biogenesis"/>
    <property type="evidence" value="ECO:0007669"/>
    <property type="project" value="UniProtKB-ARBA"/>
</dbReference>
<keyword evidence="22" id="KW-1133">Transmembrane helix</keyword>
<name>A0A9P6CHZ3_9AGAR</name>
<dbReference type="EC" id="3.5.1.41" evidence="20"/>
<dbReference type="PANTHER" id="PTHR10587">
    <property type="entry name" value="GLYCOSYL TRANSFERASE-RELATED"/>
    <property type="match status" value="1"/>
</dbReference>
<dbReference type="GO" id="GO:0098552">
    <property type="term" value="C:side of membrane"/>
    <property type="evidence" value="ECO:0007669"/>
    <property type="project" value="UniProtKB-KW"/>
</dbReference>
<dbReference type="InterPro" id="IPR002509">
    <property type="entry name" value="NODB_dom"/>
</dbReference>
<comment type="catalytic activity">
    <reaction evidence="21">
        <text>[(1-&gt;4)-N-acetyl-beta-D-glucosaminyl](n) + n H2O = chitosan + n acetate</text>
        <dbReference type="Rhea" id="RHEA:10464"/>
        <dbReference type="Rhea" id="RHEA-COMP:9593"/>
        <dbReference type="Rhea" id="RHEA-COMP:9597"/>
        <dbReference type="ChEBI" id="CHEBI:15377"/>
        <dbReference type="ChEBI" id="CHEBI:17029"/>
        <dbReference type="ChEBI" id="CHEBI:30089"/>
        <dbReference type="ChEBI" id="CHEBI:57704"/>
        <dbReference type="EC" id="3.5.1.41"/>
    </reaction>
    <physiologicalReaction direction="left-to-right" evidence="21">
        <dbReference type="Rhea" id="RHEA:10465"/>
    </physiologicalReaction>
</comment>
<evidence type="ECO:0000256" key="3">
    <source>
        <dbReference type="ARBA" id="ARBA00004609"/>
    </source>
</evidence>
<evidence type="ECO:0000256" key="20">
    <source>
        <dbReference type="ARBA" id="ARBA00024056"/>
    </source>
</evidence>
<dbReference type="GO" id="GO:0071555">
    <property type="term" value="P:cell wall organization"/>
    <property type="evidence" value="ECO:0007669"/>
    <property type="project" value="UniProtKB-KW"/>
</dbReference>
<evidence type="ECO:0000256" key="1">
    <source>
        <dbReference type="ARBA" id="ARBA00001941"/>
    </source>
</evidence>
<keyword evidence="13 22" id="KW-0472">Membrane</keyword>
<evidence type="ECO:0000259" key="24">
    <source>
        <dbReference type="PROSITE" id="PS51677"/>
    </source>
</evidence>
<evidence type="ECO:0000256" key="21">
    <source>
        <dbReference type="ARBA" id="ARBA00048494"/>
    </source>
</evidence>
<keyword evidence="17" id="KW-0449">Lipoprotein</keyword>
<keyword evidence="10 23" id="KW-0732">Signal</keyword>
<evidence type="ECO:0000256" key="18">
    <source>
        <dbReference type="ARBA" id="ARBA00023316"/>
    </source>
</evidence>
<keyword evidence="12" id="KW-0146">Chitin degradation</keyword>
<keyword evidence="7" id="KW-0964">Secreted</keyword>
<evidence type="ECO:0000256" key="9">
    <source>
        <dbReference type="ARBA" id="ARBA00022723"/>
    </source>
</evidence>
<feature type="chain" id="PRO_5040486383" description="chitin deacetylase" evidence="23">
    <location>
        <begin position="20"/>
        <end position="392"/>
    </location>
</feature>
<evidence type="ECO:0000256" key="14">
    <source>
        <dbReference type="ARBA" id="ARBA00023180"/>
    </source>
</evidence>
<keyword evidence="11" id="KW-0378">Hydrolase</keyword>
<dbReference type="InterPro" id="IPR011330">
    <property type="entry name" value="Glyco_hydro/deAcase_b/a-brl"/>
</dbReference>
<evidence type="ECO:0000313" key="26">
    <source>
        <dbReference type="Proteomes" id="UP000807353"/>
    </source>
</evidence>
<evidence type="ECO:0000256" key="16">
    <source>
        <dbReference type="ARBA" id="ARBA00023285"/>
    </source>
</evidence>
<keyword evidence="16" id="KW-0170">Cobalt</keyword>
<dbReference type="PROSITE" id="PS51677">
    <property type="entry name" value="NODB"/>
    <property type="match status" value="1"/>
</dbReference>
<dbReference type="SUPFAM" id="SSF88713">
    <property type="entry name" value="Glycoside hydrolase/deacetylase"/>
    <property type="match status" value="1"/>
</dbReference>
<protein>
    <recommendedName>
        <fullName evidence="20">chitin deacetylase</fullName>
        <ecNumber evidence="20">3.5.1.41</ecNumber>
    </recommendedName>
</protein>
<comment type="subcellular location">
    <subcellularLocation>
        <location evidence="3">Cell membrane</location>
        <topology evidence="3">Lipid-anchor</topology>
        <topology evidence="3">GPI-anchor</topology>
    </subcellularLocation>
    <subcellularLocation>
        <location evidence="2">Secreted</location>
        <location evidence="2">Cell wall</location>
    </subcellularLocation>
</comment>
<feature type="transmembrane region" description="Helical" evidence="22">
    <location>
        <begin position="369"/>
        <end position="388"/>
    </location>
</feature>